<gene>
    <name evidence="3" type="primary">RFLNB</name>
</gene>
<dbReference type="PROSITE" id="PS50835">
    <property type="entry name" value="IG_LIKE"/>
    <property type="match status" value="1"/>
</dbReference>
<evidence type="ECO:0000259" key="2">
    <source>
        <dbReference type="PROSITE" id="PS50835"/>
    </source>
</evidence>
<dbReference type="InterPro" id="IPR050160">
    <property type="entry name" value="MHC/Immunoglobulin"/>
</dbReference>
<protein>
    <recommendedName>
        <fullName evidence="2">Ig-like domain-containing protein</fullName>
    </recommendedName>
</protein>
<dbReference type="SMART" id="SM00407">
    <property type="entry name" value="IGc1"/>
    <property type="match status" value="1"/>
</dbReference>
<keyword evidence="4" id="KW-1185">Reference proteome</keyword>
<reference evidence="3" key="2">
    <citation type="submission" date="2025-08" db="UniProtKB">
        <authorList>
            <consortium name="Ensembl"/>
        </authorList>
    </citation>
    <scope>IDENTIFICATION</scope>
</reference>
<proteinExistence type="predicted"/>
<dbReference type="PANTHER" id="PTHR19944">
    <property type="entry name" value="MHC CLASS II-RELATED"/>
    <property type="match status" value="1"/>
</dbReference>
<organism evidence="3 4">
    <name type="scientific">Pygocentrus nattereri</name>
    <name type="common">Red-bellied piranha</name>
    <dbReference type="NCBI Taxonomy" id="42514"/>
    <lineage>
        <taxon>Eukaryota</taxon>
        <taxon>Metazoa</taxon>
        <taxon>Chordata</taxon>
        <taxon>Craniata</taxon>
        <taxon>Vertebrata</taxon>
        <taxon>Euteleostomi</taxon>
        <taxon>Actinopterygii</taxon>
        <taxon>Neopterygii</taxon>
        <taxon>Teleostei</taxon>
        <taxon>Ostariophysi</taxon>
        <taxon>Characiformes</taxon>
        <taxon>Characoidei</taxon>
        <taxon>Pygocentrus</taxon>
    </lineage>
</organism>
<dbReference type="Pfam" id="PF07654">
    <property type="entry name" value="C1-set"/>
    <property type="match status" value="1"/>
</dbReference>
<dbReference type="PANTHER" id="PTHR19944:SF86">
    <property type="entry name" value="HLA CLASS II HISTOCOMPATIBILITY ANTIGEN, DR ALPHA CHAIN"/>
    <property type="match status" value="1"/>
</dbReference>
<feature type="domain" description="Ig-like" evidence="2">
    <location>
        <begin position="38"/>
        <end position="135"/>
    </location>
</feature>
<dbReference type="InterPro" id="IPR036179">
    <property type="entry name" value="Ig-like_dom_sf"/>
</dbReference>
<dbReference type="Ensembl" id="ENSPNAT00000002879.2">
    <property type="protein sequence ID" value="ENSPNAP00000006822.1"/>
    <property type="gene ID" value="ENSPNAG00000002398.2"/>
</dbReference>
<reference evidence="3" key="3">
    <citation type="submission" date="2025-09" db="UniProtKB">
        <authorList>
            <consortium name="Ensembl"/>
        </authorList>
    </citation>
    <scope>IDENTIFICATION</scope>
</reference>
<dbReference type="AlphaFoldDB" id="A0A3B4C4K6"/>
<dbReference type="Gene3D" id="2.60.40.10">
    <property type="entry name" value="Immunoglobulins"/>
    <property type="match status" value="1"/>
</dbReference>
<evidence type="ECO:0000313" key="3">
    <source>
        <dbReference type="Ensembl" id="ENSPNAP00000006822.1"/>
    </source>
</evidence>
<dbReference type="InterPro" id="IPR013783">
    <property type="entry name" value="Ig-like_fold"/>
</dbReference>
<dbReference type="InterPro" id="IPR003597">
    <property type="entry name" value="Ig_C1-set"/>
</dbReference>
<dbReference type="SMR" id="A0A3B4C4K6"/>
<name>A0A3B4C4K6_PYGNA</name>
<dbReference type="GeneTree" id="ENSGT00940000161847"/>
<dbReference type="InterPro" id="IPR003006">
    <property type="entry name" value="Ig/MHC_CS"/>
</dbReference>
<dbReference type="STRING" id="42514.ENSPNAP00000006822"/>
<dbReference type="Proteomes" id="UP001501920">
    <property type="component" value="Chromosome 29"/>
</dbReference>
<accession>A0A3B4C4K6</accession>
<keyword evidence="1" id="KW-0393">Immunoglobulin domain</keyword>
<evidence type="ECO:0000313" key="4">
    <source>
        <dbReference type="Proteomes" id="UP001501920"/>
    </source>
</evidence>
<dbReference type="SUPFAM" id="SSF48726">
    <property type="entry name" value="Immunoglobulin"/>
    <property type="match status" value="1"/>
</dbReference>
<reference evidence="3 4" key="1">
    <citation type="submission" date="2020-10" db="EMBL/GenBank/DDBJ databases">
        <title>Pygocentrus nattereri (red-bellied piranha) genome, fPygNat1, primary haplotype.</title>
        <authorList>
            <person name="Myers G."/>
            <person name="Meyer A."/>
            <person name="Karagic N."/>
            <person name="Pippel M."/>
            <person name="Winkler S."/>
            <person name="Tracey A."/>
            <person name="Wood J."/>
            <person name="Formenti G."/>
            <person name="Howe K."/>
            <person name="Fedrigo O."/>
            <person name="Jarvis E.D."/>
        </authorList>
    </citation>
    <scope>NUCLEOTIDE SEQUENCE [LARGE SCALE GENOMIC DNA]</scope>
</reference>
<sequence>MVVCENPSRSAVSEILRPARLAPTTTPRSKPLKSPFFPVLMLGLHFSKSSLYSKDDVQLGSKNTLVCYITGFYPPHVGVSWTRNNSNVMDRASLSRYYLNDDETYNLVSTLSFTPEQGDIYTCTVGHTALDRPLTKTWGEIYTCYVPISV</sequence>
<dbReference type="PROSITE" id="PS00290">
    <property type="entry name" value="IG_MHC"/>
    <property type="match status" value="1"/>
</dbReference>
<dbReference type="InterPro" id="IPR007110">
    <property type="entry name" value="Ig-like_dom"/>
</dbReference>
<evidence type="ECO:0000256" key="1">
    <source>
        <dbReference type="ARBA" id="ARBA00023319"/>
    </source>
</evidence>